<dbReference type="RefSeq" id="WP_204064216.1">
    <property type="nucleotide sequence ID" value="NZ_BOOJ01000023.1"/>
</dbReference>
<evidence type="ECO:0000313" key="2">
    <source>
        <dbReference type="Proteomes" id="UP000619788"/>
    </source>
</evidence>
<accession>A0A8J3WIN5</accession>
<proteinExistence type="predicted"/>
<organism evidence="1 2">
    <name type="scientific">Planobispora siamensis</name>
    <dbReference type="NCBI Taxonomy" id="936338"/>
    <lineage>
        <taxon>Bacteria</taxon>
        <taxon>Bacillati</taxon>
        <taxon>Actinomycetota</taxon>
        <taxon>Actinomycetes</taxon>
        <taxon>Streptosporangiales</taxon>
        <taxon>Streptosporangiaceae</taxon>
        <taxon>Planobispora</taxon>
    </lineage>
</organism>
<protein>
    <submittedName>
        <fullName evidence="1">Uncharacterized protein</fullName>
    </submittedName>
</protein>
<dbReference type="Proteomes" id="UP000619788">
    <property type="component" value="Unassembled WGS sequence"/>
</dbReference>
<gene>
    <name evidence="1" type="ORF">Psi01_25990</name>
</gene>
<dbReference type="AlphaFoldDB" id="A0A8J3WIN5"/>
<dbReference type="EMBL" id="BOOJ01000023">
    <property type="protein sequence ID" value="GIH91969.1"/>
    <property type="molecule type" value="Genomic_DNA"/>
</dbReference>
<evidence type="ECO:0000313" key="1">
    <source>
        <dbReference type="EMBL" id="GIH91969.1"/>
    </source>
</evidence>
<name>A0A8J3WIN5_9ACTN</name>
<reference evidence="1 2" key="1">
    <citation type="submission" date="2021-01" db="EMBL/GenBank/DDBJ databases">
        <title>Whole genome shotgun sequence of Planobispora siamensis NBRC 107568.</title>
        <authorList>
            <person name="Komaki H."/>
            <person name="Tamura T."/>
        </authorList>
    </citation>
    <scope>NUCLEOTIDE SEQUENCE [LARGE SCALE GENOMIC DNA]</scope>
    <source>
        <strain evidence="1 2">NBRC 107568</strain>
    </source>
</reference>
<sequence length="71" mass="7539">MPEVSAGAVDDRQLLVMPLPIDVELFAAVISAAAPAWEARYGMRPTTAHLVQRDTPWGTAAVLLPPTQGEA</sequence>
<keyword evidence="2" id="KW-1185">Reference proteome</keyword>
<comment type="caution">
    <text evidence="1">The sequence shown here is derived from an EMBL/GenBank/DDBJ whole genome shotgun (WGS) entry which is preliminary data.</text>
</comment>